<dbReference type="Pfam" id="PF00112">
    <property type="entry name" value="Peptidase_C1"/>
    <property type="match status" value="1"/>
</dbReference>
<dbReference type="SUPFAM" id="SSF54001">
    <property type="entry name" value="Cysteine proteinases"/>
    <property type="match status" value="1"/>
</dbReference>
<dbReference type="PANTHER" id="PTHR12411">
    <property type="entry name" value="CYSTEINE PROTEASE FAMILY C1-RELATED"/>
    <property type="match status" value="1"/>
</dbReference>
<dbReference type="SMART" id="SM00645">
    <property type="entry name" value="Pept_C1"/>
    <property type="match status" value="1"/>
</dbReference>
<dbReference type="InterPro" id="IPR025660">
    <property type="entry name" value="Pept_his_AS"/>
</dbReference>
<keyword evidence="5" id="KW-0865">Zymogen</keyword>
<dbReference type="InterPro" id="IPR039417">
    <property type="entry name" value="Peptidase_C1A_papain-like"/>
</dbReference>
<dbReference type="GO" id="GO:0006508">
    <property type="term" value="P:proteolysis"/>
    <property type="evidence" value="ECO:0007669"/>
    <property type="project" value="UniProtKB-KW"/>
</dbReference>
<sequence>MKVFIAACLLVAVSATVLEETGVKFQAFKLKHGKTYKNQVEETARFNIFKDNLRAIEQHNVLYEQGLVSYKKGINRFTDMTQEEFRAFLTLSSSKKPHFNTTEHVLTGLAVPDSIDWRTKGQVTGVKDQGNCGSCWAFSVTGSTEAAYYRKAGKLVSLSEQQLVDCSTDINAGCNGGYLDETFTYVKSKGLEAESTYPYKGTDGSCKYSASKVVTKVSGHKSLKSEDENALLDAVGNVGPVSVAIDATYLSSYESGIYEDDWCSPSELNHGVLVVGYGTSNGKKYWIVKNSWGGSFGESGYFRLLRGKNECGVAEDTVYPII</sequence>
<keyword evidence="3" id="KW-0378">Hydrolase</keyword>
<reference evidence="10" key="1">
    <citation type="submission" date="2006-06" db="EMBL/GenBank/DDBJ databases">
        <title>Characterization and sequencing of larval cathepsin L 1 from the citrus weevil Diaprepes abbreviatus.</title>
        <authorList>
            <person name="Borovsky D."/>
            <person name="Starcher M.A."/>
            <person name="Shatters R.G. Jr."/>
            <person name="Powell C.A."/>
        </authorList>
    </citation>
    <scope>NUCLEOTIDE SEQUENCE</scope>
</reference>
<dbReference type="Gene3D" id="3.90.70.10">
    <property type="entry name" value="Cysteine proteinases"/>
    <property type="match status" value="1"/>
</dbReference>
<evidence type="ECO:0000256" key="6">
    <source>
        <dbReference type="ARBA" id="ARBA00023157"/>
    </source>
</evidence>
<evidence type="ECO:0000256" key="4">
    <source>
        <dbReference type="ARBA" id="ARBA00022807"/>
    </source>
</evidence>
<evidence type="ECO:0000256" key="1">
    <source>
        <dbReference type="ARBA" id="ARBA00008455"/>
    </source>
</evidence>
<dbReference type="InterPro" id="IPR000169">
    <property type="entry name" value="Pept_cys_AS"/>
</dbReference>
<accession>Q0PZI4</accession>
<dbReference type="PROSITE" id="PS00639">
    <property type="entry name" value="THIOL_PROTEASE_HIS"/>
    <property type="match status" value="1"/>
</dbReference>
<dbReference type="CDD" id="cd02248">
    <property type="entry name" value="Peptidase_C1A"/>
    <property type="match status" value="1"/>
</dbReference>
<dbReference type="GO" id="GO:0008234">
    <property type="term" value="F:cysteine-type peptidase activity"/>
    <property type="evidence" value="ECO:0007669"/>
    <property type="project" value="UniProtKB-KW"/>
</dbReference>
<dbReference type="InterPro" id="IPR038765">
    <property type="entry name" value="Papain-like_cys_pep_sf"/>
</dbReference>
<evidence type="ECO:0000259" key="9">
    <source>
        <dbReference type="SMART" id="SM00848"/>
    </source>
</evidence>
<feature type="signal peptide" evidence="7">
    <location>
        <begin position="1"/>
        <end position="15"/>
    </location>
</feature>
<evidence type="ECO:0000313" key="10">
    <source>
        <dbReference type="EMBL" id="ABG73217.1"/>
    </source>
</evidence>
<dbReference type="SMART" id="SM00848">
    <property type="entry name" value="Inhibitor_I29"/>
    <property type="match status" value="1"/>
</dbReference>
<dbReference type="InterPro" id="IPR000668">
    <property type="entry name" value="Peptidase_C1A_C"/>
</dbReference>
<feature type="domain" description="Cathepsin propeptide inhibitor" evidence="9">
    <location>
        <begin position="25"/>
        <end position="85"/>
    </location>
</feature>
<proteinExistence type="evidence at transcript level"/>
<dbReference type="InterPro" id="IPR025661">
    <property type="entry name" value="Pept_asp_AS"/>
</dbReference>
<dbReference type="Pfam" id="PF08246">
    <property type="entry name" value="Inhibitor_I29"/>
    <property type="match status" value="1"/>
</dbReference>
<keyword evidence="4" id="KW-0788">Thiol protease</keyword>
<evidence type="ECO:0000256" key="3">
    <source>
        <dbReference type="ARBA" id="ARBA00022801"/>
    </source>
</evidence>
<dbReference type="PROSITE" id="PS00139">
    <property type="entry name" value="THIOL_PROTEASE_CYS"/>
    <property type="match status" value="1"/>
</dbReference>
<evidence type="ECO:0000256" key="2">
    <source>
        <dbReference type="ARBA" id="ARBA00022670"/>
    </source>
</evidence>
<name>Q0PZI4_DIAAB</name>
<keyword evidence="2" id="KW-0645">Protease</keyword>
<dbReference type="InterPro" id="IPR013201">
    <property type="entry name" value="Prot_inhib_I29"/>
</dbReference>
<organism evidence="10">
    <name type="scientific">Diaprepes abbreviatus</name>
    <name type="common">Citrus root weevil</name>
    <name type="synonym">Curculio abbreviatus</name>
    <dbReference type="NCBI Taxonomy" id="13040"/>
    <lineage>
        <taxon>Eukaryota</taxon>
        <taxon>Metazoa</taxon>
        <taxon>Ecdysozoa</taxon>
        <taxon>Arthropoda</taxon>
        <taxon>Hexapoda</taxon>
        <taxon>Insecta</taxon>
        <taxon>Pterygota</taxon>
        <taxon>Neoptera</taxon>
        <taxon>Endopterygota</taxon>
        <taxon>Coleoptera</taxon>
        <taxon>Polyphaga</taxon>
        <taxon>Cucujiformia</taxon>
        <taxon>Curculionidae</taxon>
        <taxon>Entiminae</taxon>
        <taxon>Eustylini</taxon>
        <taxon>Diaprepes</taxon>
    </lineage>
</organism>
<feature type="chain" id="PRO_5012565204" evidence="7">
    <location>
        <begin position="16"/>
        <end position="322"/>
    </location>
</feature>
<dbReference type="PRINTS" id="PR00705">
    <property type="entry name" value="PAPAIN"/>
</dbReference>
<evidence type="ECO:0000259" key="8">
    <source>
        <dbReference type="SMART" id="SM00645"/>
    </source>
</evidence>
<evidence type="ECO:0000256" key="7">
    <source>
        <dbReference type="SAM" id="SignalP"/>
    </source>
</evidence>
<evidence type="ECO:0000256" key="5">
    <source>
        <dbReference type="ARBA" id="ARBA00023145"/>
    </source>
</evidence>
<dbReference type="FunFam" id="3.90.70.10:FF:000006">
    <property type="entry name" value="Cathepsin S"/>
    <property type="match status" value="1"/>
</dbReference>
<dbReference type="AlphaFoldDB" id="Q0PZI4"/>
<keyword evidence="7" id="KW-0732">Signal</keyword>
<keyword evidence="6" id="KW-1015">Disulfide bond</keyword>
<dbReference type="BRENDA" id="3.4.22.B49">
    <property type="organism ID" value="11211"/>
</dbReference>
<dbReference type="MEROPS" id="C01.044"/>
<dbReference type="PROSITE" id="PS00640">
    <property type="entry name" value="THIOL_PROTEASE_ASN"/>
    <property type="match status" value="1"/>
</dbReference>
<feature type="domain" description="Peptidase C1A papain C-terminal" evidence="8">
    <location>
        <begin position="111"/>
        <end position="321"/>
    </location>
</feature>
<dbReference type="InterPro" id="IPR013128">
    <property type="entry name" value="Peptidase_C1A"/>
</dbReference>
<dbReference type="EMBL" id="DQ667143">
    <property type="protein sequence ID" value="ABG73217.1"/>
    <property type="molecule type" value="mRNA"/>
</dbReference>
<comment type="similarity">
    <text evidence="1">Belongs to the peptidase C1 family.</text>
</comment>
<protein>
    <submittedName>
        <fullName evidence="10">Cathepsin L 1</fullName>
    </submittedName>
</protein>